<name>A0AAV5VIS9_9BILA</name>
<dbReference type="AlphaFoldDB" id="A0AAV5VIS9"/>
<comment type="caution">
    <text evidence="2">The sequence shown here is derived from an EMBL/GenBank/DDBJ whole genome shotgun (WGS) entry which is preliminary data.</text>
</comment>
<reference evidence="2" key="1">
    <citation type="submission" date="2023-10" db="EMBL/GenBank/DDBJ databases">
        <title>Genome assembly of Pristionchus species.</title>
        <authorList>
            <person name="Yoshida K."/>
            <person name="Sommer R.J."/>
        </authorList>
    </citation>
    <scope>NUCLEOTIDE SEQUENCE</scope>
    <source>
        <strain evidence="2">RS5133</strain>
    </source>
</reference>
<gene>
    <name evidence="2" type="ORF">PFISCL1PPCAC_9929</name>
</gene>
<evidence type="ECO:0000313" key="2">
    <source>
        <dbReference type="EMBL" id="GMT18632.1"/>
    </source>
</evidence>
<feature type="compositionally biased region" description="Low complexity" evidence="1">
    <location>
        <begin position="211"/>
        <end position="221"/>
    </location>
</feature>
<evidence type="ECO:0008006" key="4">
    <source>
        <dbReference type="Google" id="ProtNLM"/>
    </source>
</evidence>
<protein>
    <recommendedName>
        <fullName evidence="4">Myb/SANT-like transcription factor</fullName>
    </recommendedName>
</protein>
<dbReference type="EMBL" id="BTSY01000003">
    <property type="protein sequence ID" value="GMT18632.1"/>
    <property type="molecule type" value="Genomic_DNA"/>
</dbReference>
<proteinExistence type="predicted"/>
<evidence type="ECO:0000313" key="3">
    <source>
        <dbReference type="Proteomes" id="UP001432322"/>
    </source>
</evidence>
<dbReference type="Proteomes" id="UP001432322">
    <property type="component" value="Unassembled WGS sequence"/>
</dbReference>
<feature type="non-terminal residue" evidence="2">
    <location>
        <position position="1"/>
    </location>
</feature>
<feature type="region of interest" description="Disordered" evidence="1">
    <location>
        <begin position="159"/>
        <end position="221"/>
    </location>
</feature>
<evidence type="ECO:0000256" key="1">
    <source>
        <dbReference type="SAM" id="MobiDB-lite"/>
    </source>
</evidence>
<sequence>RPKKMAGIPLFRDGSVKTEEDSYDVLLRSEMGNRSESPMMSATWEQEMEMDLAEVEGIVSHKERAPVAPKLTDARSARADFVFDLANLYLAKIHERETIRSGDPLLNMDHCRKSLSFVPERNQMWIKVTERCNVRFGEALGTLNVEQIKKIFGNRLARPKKNHIPSRPEDLLGLPSASVPIDSPSSYRTPDQRSDSVPAETPPSAKKIKLADSSTASTSVSDRVQSLLNQNQSSGDSMESLMRAFDRSDEITGLKEQLIEKDKEIDRLKKLIIKMSDSHLHQMDSAMDMFKKALRDQTAQDIINALQIK</sequence>
<accession>A0AAV5VIS9</accession>
<organism evidence="2 3">
    <name type="scientific">Pristionchus fissidentatus</name>
    <dbReference type="NCBI Taxonomy" id="1538716"/>
    <lineage>
        <taxon>Eukaryota</taxon>
        <taxon>Metazoa</taxon>
        <taxon>Ecdysozoa</taxon>
        <taxon>Nematoda</taxon>
        <taxon>Chromadorea</taxon>
        <taxon>Rhabditida</taxon>
        <taxon>Rhabditina</taxon>
        <taxon>Diplogasteromorpha</taxon>
        <taxon>Diplogasteroidea</taxon>
        <taxon>Neodiplogasteridae</taxon>
        <taxon>Pristionchus</taxon>
    </lineage>
</organism>
<keyword evidence="3" id="KW-1185">Reference proteome</keyword>